<feature type="transmembrane region" description="Helical" evidence="1">
    <location>
        <begin position="62"/>
        <end position="82"/>
    </location>
</feature>
<keyword evidence="1" id="KW-1133">Transmembrane helix</keyword>
<organism evidence="2 3">
    <name type="scientific">Paenibacillus durus</name>
    <name type="common">Paenibacillus azotofixans</name>
    <dbReference type="NCBI Taxonomy" id="44251"/>
    <lineage>
        <taxon>Bacteria</taxon>
        <taxon>Bacillati</taxon>
        <taxon>Bacillota</taxon>
        <taxon>Bacilli</taxon>
        <taxon>Bacillales</taxon>
        <taxon>Paenibacillaceae</taxon>
        <taxon>Paenibacillus</taxon>
    </lineage>
</organism>
<dbReference type="EMBL" id="CP009288">
    <property type="protein sequence ID" value="AIQ12575.1"/>
    <property type="molecule type" value="Genomic_DNA"/>
</dbReference>
<keyword evidence="1" id="KW-0812">Transmembrane</keyword>
<name>A0A089HPB7_PAEDU</name>
<protein>
    <submittedName>
        <fullName evidence="2">Uncharacterized protein</fullName>
    </submittedName>
</protein>
<accession>A0A089HPB7</accession>
<proteinExistence type="predicted"/>
<reference evidence="2 3" key="1">
    <citation type="submission" date="2014-08" db="EMBL/GenBank/DDBJ databases">
        <title>Comparative genomics of the Paenibacillus odorifer group.</title>
        <authorList>
            <person name="den Bakker H.C."/>
            <person name="Tsai Y.-C."/>
            <person name="Martin N."/>
            <person name="Korlach J."/>
            <person name="Wiedmann M."/>
        </authorList>
    </citation>
    <scope>NUCLEOTIDE SEQUENCE [LARGE SCALE GENOMIC DNA]</scope>
    <source>
        <strain evidence="2 3">DSM 1735</strain>
    </source>
</reference>
<keyword evidence="1" id="KW-0472">Membrane</keyword>
<evidence type="ECO:0000256" key="1">
    <source>
        <dbReference type="SAM" id="Phobius"/>
    </source>
</evidence>
<gene>
    <name evidence="2" type="ORF">PDUR_12205</name>
</gene>
<dbReference type="AlphaFoldDB" id="A0A089HPB7"/>
<dbReference type="KEGG" id="pdu:PDUR_12205"/>
<feature type="transmembrane region" description="Helical" evidence="1">
    <location>
        <begin position="36"/>
        <end position="55"/>
    </location>
</feature>
<evidence type="ECO:0000313" key="2">
    <source>
        <dbReference type="EMBL" id="AIQ12575.1"/>
    </source>
</evidence>
<dbReference type="OrthoDB" id="2428465at2"/>
<keyword evidence="3" id="KW-1185">Reference proteome</keyword>
<dbReference type="Proteomes" id="UP000029409">
    <property type="component" value="Chromosome"/>
</dbReference>
<dbReference type="RefSeq" id="WP_042206422.1">
    <property type="nucleotide sequence ID" value="NZ_CP009288.1"/>
</dbReference>
<dbReference type="eggNOG" id="ENOG50306CK">
    <property type="taxonomic scope" value="Bacteria"/>
</dbReference>
<evidence type="ECO:0000313" key="3">
    <source>
        <dbReference type="Proteomes" id="UP000029409"/>
    </source>
</evidence>
<sequence length="162" mass="17879">MRIALKTIGVLFSLTAVALAIQVLINLGSETQVRMSWMMLALCGSLFFNGLAAYLKNKNRQGIYSVVIALVLFIFVVIIALLSGCQSPPKTKVVQISAEQAKSVVQQHHKKNSNFGEAEIISIKHIDNEYKVTWERKSNCESGTDYVNDKDGTITRGEVSIC</sequence>